<dbReference type="OrthoDB" id="9813713at2"/>
<evidence type="ECO:0000313" key="2">
    <source>
        <dbReference type="Proteomes" id="UP000198649"/>
    </source>
</evidence>
<dbReference type="GO" id="GO:0015035">
    <property type="term" value="F:protein-disulfide reductase activity"/>
    <property type="evidence" value="ECO:0007669"/>
    <property type="project" value="InterPro"/>
</dbReference>
<sequence length="125" mass="13500">MTTPTLVYDADCGFCTRCADFARARGTYAVAPWQSLDLAAVGLTEQQVSEAAFWLDGRETSRGARAIAAALRSFRPGPRLLGYRLLGRLIDLPPVRPVAALGYALVARYRYRLPGGTAACRVPPA</sequence>
<organism evidence="1 2">
    <name type="scientific">Nocardioides psychrotolerans</name>
    <dbReference type="NCBI Taxonomy" id="1005945"/>
    <lineage>
        <taxon>Bacteria</taxon>
        <taxon>Bacillati</taxon>
        <taxon>Actinomycetota</taxon>
        <taxon>Actinomycetes</taxon>
        <taxon>Propionibacteriales</taxon>
        <taxon>Nocardioidaceae</taxon>
        <taxon>Nocardioides</taxon>
    </lineage>
</organism>
<dbReference type="Pfam" id="PF04134">
    <property type="entry name" value="DCC1-like"/>
    <property type="match status" value="1"/>
</dbReference>
<dbReference type="RefSeq" id="WP_091112507.1">
    <property type="nucleotide sequence ID" value="NZ_BKAF01000021.1"/>
</dbReference>
<protein>
    <submittedName>
        <fullName evidence="1">Predicted thiol-disulfide oxidoreductase YuxK, DCC family</fullName>
    </submittedName>
</protein>
<keyword evidence="2" id="KW-1185">Reference proteome</keyword>
<proteinExistence type="predicted"/>
<dbReference type="Proteomes" id="UP000198649">
    <property type="component" value="Unassembled WGS sequence"/>
</dbReference>
<dbReference type="InterPro" id="IPR007263">
    <property type="entry name" value="DCC1-like"/>
</dbReference>
<dbReference type="AlphaFoldDB" id="A0A1I3GM22"/>
<name>A0A1I3GM22_9ACTN</name>
<reference evidence="1 2" key="1">
    <citation type="submission" date="2016-10" db="EMBL/GenBank/DDBJ databases">
        <authorList>
            <person name="de Groot N.N."/>
        </authorList>
    </citation>
    <scope>NUCLEOTIDE SEQUENCE [LARGE SCALE GENOMIC DNA]</scope>
    <source>
        <strain evidence="1 2">CGMCC 1.11156</strain>
    </source>
</reference>
<accession>A0A1I3GM22</accession>
<gene>
    <name evidence="1" type="ORF">SAMN05216561_106184</name>
</gene>
<dbReference type="EMBL" id="FOQG01000006">
    <property type="protein sequence ID" value="SFI24302.1"/>
    <property type="molecule type" value="Genomic_DNA"/>
</dbReference>
<dbReference type="STRING" id="1005945.SAMN05216561_106184"/>
<evidence type="ECO:0000313" key="1">
    <source>
        <dbReference type="EMBL" id="SFI24302.1"/>
    </source>
</evidence>